<dbReference type="GO" id="GO:0004672">
    <property type="term" value="F:protein kinase activity"/>
    <property type="evidence" value="ECO:0007669"/>
    <property type="project" value="InterPro"/>
</dbReference>
<evidence type="ECO:0000259" key="6">
    <source>
        <dbReference type="PROSITE" id="PS50011"/>
    </source>
</evidence>
<accession>A0A226D2W6</accession>
<evidence type="ECO:0000256" key="2">
    <source>
        <dbReference type="ARBA" id="ARBA00022741"/>
    </source>
</evidence>
<dbReference type="Pfam" id="PF00069">
    <property type="entry name" value="Pkinase"/>
    <property type="match status" value="1"/>
</dbReference>
<keyword evidence="1" id="KW-0808">Transferase</keyword>
<evidence type="ECO:0000256" key="1">
    <source>
        <dbReference type="ARBA" id="ARBA00022679"/>
    </source>
</evidence>
<dbReference type="GO" id="GO:0005524">
    <property type="term" value="F:ATP binding"/>
    <property type="evidence" value="ECO:0007669"/>
    <property type="project" value="UniProtKB-UniRule"/>
</dbReference>
<dbReference type="GO" id="GO:0005634">
    <property type="term" value="C:nucleus"/>
    <property type="evidence" value="ECO:0007669"/>
    <property type="project" value="TreeGrafter"/>
</dbReference>
<feature type="domain" description="Protein kinase" evidence="6">
    <location>
        <begin position="23"/>
        <end position="335"/>
    </location>
</feature>
<organism evidence="7 8">
    <name type="scientific">Folsomia candida</name>
    <name type="common">Springtail</name>
    <dbReference type="NCBI Taxonomy" id="158441"/>
    <lineage>
        <taxon>Eukaryota</taxon>
        <taxon>Metazoa</taxon>
        <taxon>Ecdysozoa</taxon>
        <taxon>Arthropoda</taxon>
        <taxon>Hexapoda</taxon>
        <taxon>Collembola</taxon>
        <taxon>Entomobryomorpha</taxon>
        <taxon>Isotomoidea</taxon>
        <taxon>Isotomidae</taxon>
        <taxon>Proisotominae</taxon>
        <taxon>Folsomia</taxon>
    </lineage>
</organism>
<gene>
    <name evidence="7" type="ORF">Fcan01_26648</name>
</gene>
<evidence type="ECO:0000313" key="8">
    <source>
        <dbReference type="Proteomes" id="UP000198287"/>
    </source>
</evidence>
<dbReference type="InterPro" id="IPR017441">
    <property type="entry name" value="Protein_kinase_ATP_BS"/>
</dbReference>
<keyword evidence="3 7" id="KW-0418">Kinase</keyword>
<dbReference type="InterPro" id="IPR050339">
    <property type="entry name" value="CC_SR_Kinase"/>
</dbReference>
<dbReference type="PANTHER" id="PTHR11042">
    <property type="entry name" value="EUKARYOTIC TRANSLATION INITIATION FACTOR 2-ALPHA KINASE EIF2-ALPHA KINASE -RELATED"/>
    <property type="match status" value="1"/>
</dbReference>
<keyword evidence="4 5" id="KW-0067">ATP-binding</keyword>
<evidence type="ECO:0000256" key="3">
    <source>
        <dbReference type="ARBA" id="ARBA00022777"/>
    </source>
</evidence>
<dbReference type="SUPFAM" id="SSF56112">
    <property type="entry name" value="Protein kinase-like (PK-like)"/>
    <property type="match status" value="1"/>
</dbReference>
<sequence length="422" mass="48613">MGDIDPIGHDSCVESLTSWFDYLSLESFLGYGSFGYVFQGVSGQVNLSAVKIIFTDALGNLVGDETDKLRLSREYKLMRGKKHDNLVEILKATDTPFTEEDVNILRNIRCLQNNEDVLDQLYSLSRRAHRKTQIPTLCIQMELCGKTLRHWLTRNNEVDNPELHPIRKRIVLDMYEGLKYLHNNKIMHRDFRPENIMFSFSPTGEEFAFPVKVGDFGLCRKVHDEHTVTKTLTCFVGSVTYRAPETSLSDYSIPADLYSFGLVSWEVLQLIKQKDTRSMFHMLVQDSKKSLVKRADWWFRKWKDMIIKLTKRLVKDRIRGHDEIWLIDGHKQEFTVESHEQCSSVKDFLEPGSSKSCTIDNATLHKALIGGTGHRLKNIKCYDAMQIDGDDHSTENLDAINLVDNSTKRVNEHDISVDFEAK</sequence>
<comment type="caution">
    <text evidence="7">The sequence shown here is derived from an EMBL/GenBank/DDBJ whole genome shotgun (WGS) entry which is preliminary data.</text>
</comment>
<dbReference type="InterPro" id="IPR000719">
    <property type="entry name" value="Prot_kinase_dom"/>
</dbReference>
<dbReference type="AlphaFoldDB" id="A0A226D2W6"/>
<reference evidence="7 8" key="1">
    <citation type="submission" date="2015-12" db="EMBL/GenBank/DDBJ databases">
        <title>The genome of Folsomia candida.</title>
        <authorList>
            <person name="Faddeeva A."/>
            <person name="Derks M.F."/>
            <person name="Anvar Y."/>
            <person name="Smit S."/>
            <person name="Van Straalen N."/>
            <person name="Roelofs D."/>
        </authorList>
    </citation>
    <scope>NUCLEOTIDE SEQUENCE [LARGE SCALE GENOMIC DNA]</scope>
    <source>
        <strain evidence="7 8">VU population</strain>
        <tissue evidence="7">Whole body</tissue>
    </source>
</reference>
<evidence type="ECO:0000256" key="4">
    <source>
        <dbReference type="ARBA" id="ARBA00022840"/>
    </source>
</evidence>
<dbReference type="STRING" id="158441.A0A226D2W6"/>
<dbReference type="Gene3D" id="1.10.510.10">
    <property type="entry name" value="Transferase(Phosphotransferase) domain 1"/>
    <property type="match status" value="1"/>
</dbReference>
<dbReference type="EMBL" id="LNIX01000044">
    <property type="protein sequence ID" value="OXA38606.1"/>
    <property type="molecule type" value="Genomic_DNA"/>
</dbReference>
<dbReference type="InterPro" id="IPR011009">
    <property type="entry name" value="Kinase-like_dom_sf"/>
</dbReference>
<proteinExistence type="predicted"/>
<dbReference type="Gene3D" id="3.30.200.20">
    <property type="entry name" value="Phosphorylase Kinase, domain 1"/>
    <property type="match status" value="1"/>
</dbReference>
<keyword evidence="8" id="KW-1185">Reference proteome</keyword>
<name>A0A226D2W6_FOLCA</name>
<dbReference type="CDD" id="cd00180">
    <property type="entry name" value="PKc"/>
    <property type="match status" value="1"/>
</dbReference>
<dbReference type="PROSITE" id="PS00109">
    <property type="entry name" value="PROTEIN_KINASE_TYR"/>
    <property type="match status" value="1"/>
</dbReference>
<dbReference type="InterPro" id="IPR008266">
    <property type="entry name" value="Tyr_kinase_AS"/>
</dbReference>
<dbReference type="GO" id="GO:0005737">
    <property type="term" value="C:cytoplasm"/>
    <property type="evidence" value="ECO:0007669"/>
    <property type="project" value="TreeGrafter"/>
</dbReference>
<evidence type="ECO:0000313" key="7">
    <source>
        <dbReference type="EMBL" id="OXA38606.1"/>
    </source>
</evidence>
<evidence type="ECO:0000256" key="5">
    <source>
        <dbReference type="PROSITE-ProRule" id="PRU10141"/>
    </source>
</evidence>
<dbReference type="PROSITE" id="PS00107">
    <property type="entry name" value="PROTEIN_KINASE_ATP"/>
    <property type="match status" value="1"/>
</dbReference>
<protein>
    <submittedName>
        <fullName evidence="7">Putative serine/threonine-protein kinase PknB</fullName>
    </submittedName>
</protein>
<feature type="binding site" evidence="5">
    <location>
        <position position="51"/>
    </location>
    <ligand>
        <name>ATP</name>
        <dbReference type="ChEBI" id="CHEBI:30616"/>
    </ligand>
</feature>
<dbReference type="OrthoDB" id="1405469at2759"/>
<keyword evidence="2 5" id="KW-0547">Nucleotide-binding</keyword>
<dbReference type="PROSITE" id="PS50011">
    <property type="entry name" value="PROTEIN_KINASE_DOM"/>
    <property type="match status" value="1"/>
</dbReference>
<dbReference type="Proteomes" id="UP000198287">
    <property type="component" value="Unassembled WGS sequence"/>
</dbReference>